<dbReference type="InterPro" id="IPR003593">
    <property type="entry name" value="AAA+_ATPase"/>
</dbReference>
<comment type="caution">
    <text evidence="7">The sequence shown here is derived from an EMBL/GenBank/DDBJ whole genome shotgun (WGS) entry which is preliminary data.</text>
</comment>
<evidence type="ECO:0000256" key="5">
    <source>
        <dbReference type="RuleBase" id="RU003651"/>
    </source>
</evidence>
<dbReference type="FunFam" id="3.40.50.300:FF:000159">
    <property type="entry name" value="Katanin p60 ATPase-containing subunit A1"/>
    <property type="match status" value="1"/>
</dbReference>
<dbReference type="InterPro" id="IPR050304">
    <property type="entry name" value="MT-severing_AAA_ATPase"/>
</dbReference>
<dbReference type="InterPro" id="IPR027417">
    <property type="entry name" value="P-loop_NTPase"/>
</dbReference>
<evidence type="ECO:0000256" key="2">
    <source>
        <dbReference type="ARBA" id="ARBA00006914"/>
    </source>
</evidence>
<dbReference type="Pfam" id="PF17862">
    <property type="entry name" value="AAA_lid_3"/>
    <property type="match status" value="1"/>
</dbReference>
<dbReference type="AlphaFoldDB" id="A0A5N4D9B0"/>
<protein>
    <submittedName>
        <fullName evidence="7">Katanin p60 ATPase-containing subunit A-like 1</fullName>
    </submittedName>
</protein>
<evidence type="ECO:0000256" key="4">
    <source>
        <dbReference type="ARBA" id="ARBA00022840"/>
    </source>
</evidence>
<evidence type="ECO:0000259" key="6">
    <source>
        <dbReference type="SMART" id="SM00382"/>
    </source>
</evidence>
<dbReference type="SUPFAM" id="SSF52540">
    <property type="entry name" value="P-loop containing nucleoside triphosphate hydrolases"/>
    <property type="match status" value="1"/>
</dbReference>
<gene>
    <name evidence="7" type="ORF">Cadr_000012523</name>
</gene>
<dbReference type="PROSITE" id="PS00674">
    <property type="entry name" value="AAA"/>
    <property type="match status" value="1"/>
</dbReference>
<dbReference type="Proteomes" id="UP000299084">
    <property type="component" value="Unassembled WGS sequence"/>
</dbReference>
<sequence>MAFGQSENTILKNILFYTCPQGRKNTQDGTSDGEIPKFDGAAYDKDLVEALERDIVSRNPSIHWLVPLSKHGTLLFLQRDDIADLEEAKKLLREAVVLPMWMPDFFKGIRRPWKYLNLINRLIHLLKFQGVLMVGPPGTGKTMLAKAVATECGTTFFNVSSSTLTSKYRGESEKLVRLLFEMARFYAPTTIFIDEIDSICSRRGTSDEHEASRRVKSELLIQMDGVGGALENDDPSKMVMVLAATNFPWDIDEALRRRLEKRIYIPLPTGTGLPFCSKGRTELLKINLREVELDPDIQLEDIAEKIEGYSGADITNVCRDASLMAMRRRINGLSPEEIRALSKEELQMPVTKGDFELALKKIAKSVSAADLEKYEKWMVEFGSA</sequence>
<dbReference type="GO" id="GO:0051013">
    <property type="term" value="P:microtubule severing"/>
    <property type="evidence" value="ECO:0007669"/>
    <property type="project" value="TreeGrafter"/>
</dbReference>
<dbReference type="EMBL" id="JWIN03000014">
    <property type="protein sequence ID" value="KAB1267626.1"/>
    <property type="molecule type" value="Genomic_DNA"/>
</dbReference>
<dbReference type="CDD" id="cd19522">
    <property type="entry name" value="RecA-like_KTNA1"/>
    <property type="match status" value="1"/>
</dbReference>
<dbReference type="InterPro" id="IPR003960">
    <property type="entry name" value="ATPase_AAA_CS"/>
</dbReference>
<keyword evidence="8" id="KW-1185">Reference proteome</keyword>
<keyword evidence="4 5" id="KW-0067">ATP-binding</keyword>
<dbReference type="GO" id="GO:0005819">
    <property type="term" value="C:spindle"/>
    <property type="evidence" value="ECO:0007669"/>
    <property type="project" value="UniProtKB-SubCell"/>
</dbReference>
<dbReference type="STRING" id="9838.ENSCDRP00005007002"/>
<dbReference type="SMART" id="SM00382">
    <property type="entry name" value="AAA"/>
    <property type="match status" value="1"/>
</dbReference>
<keyword evidence="3 5" id="KW-0547">Nucleotide-binding</keyword>
<dbReference type="PANTHER" id="PTHR23074:SF65">
    <property type="entry name" value="KATANIN P60 ATPASE-CONTAINING SUBUNIT A-LIKE 1"/>
    <property type="match status" value="1"/>
</dbReference>
<proteinExistence type="inferred from homology"/>
<dbReference type="InterPro" id="IPR041569">
    <property type="entry name" value="AAA_lid_3"/>
</dbReference>
<comment type="subcellular location">
    <subcellularLocation>
        <location evidence="1">Cytoplasm</location>
        <location evidence="1">Cytoskeleton</location>
        <location evidence="1">Spindle</location>
    </subcellularLocation>
</comment>
<dbReference type="Pfam" id="PF00004">
    <property type="entry name" value="AAA"/>
    <property type="match status" value="1"/>
</dbReference>
<feature type="domain" description="AAA+ ATPase" evidence="6">
    <location>
        <begin position="127"/>
        <end position="269"/>
    </location>
</feature>
<dbReference type="InterPro" id="IPR015415">
    <property type="entry name" value="Spast_Vps4_C"/>
</dbReference>
<dbReference type="Pfam" id="PF09336">
    <property type="entry name" value="Vps4_C"/>
    <property type="match status" value="1"/>
</dbReference>
<dbReference type="GO" id="GO:0016887">
    <property type="term" value="F:ATP hydrolysis activity"/>
    <property type="evidence" value="ECO:0007669"/>
    <property type="project" value="InterPro"/>
</dbReference>
<dbReference type="InterPro" id="IPR048612">
    <property type="entry name" value="KTNA1_AAA_dom"/>
</dbReference>
<evidence type="ECO:0000256" key="1">
    <source>
        <dbReference type="ARBA" id="ARBA00004186"/>
    </source>
</evidence>
<dbReference type="InterPro" id="IPR003959">
    <property type="entry name" value="ATPase_AAA_core"/>
</dbReference>
<comment type="similarity">
    <text evidence="2 5">Belongs to the AAA ATPase family.</text>
</comment>
<name>A0A5N4D9B0_CAMDR</name>
<evidence type="ECO:0000313" key="7">
    <source>
        <dbReference type="EMBL" id="KAB1267626.1"/>
    </source>
</evidence>
<organism evidence="7 8">
    <name type="scientific">Camelus dromedarius</name>
    <name type="common">Dromedary</name>
    <name type="synonym">Arabian camel</name>
    <dbReference type="NCBI Taxonomy" id="9838"/>
    <lineage>
        <taxon>Eukaryota</taxon>
        <taxon>Metazoa</taxon>
        <taxon>Chordata</taxon>
        <taxon>Craniata</taxon>
        <taxon>Vertebrata</taxon>
        <taxon>Euteleostomi</taxon>
        <taxon>Mammalia</taxon>
        <taxon>Eutheria</taxon>
        <taxon>Laurasiatheria</taxon>
        <taxon>Artiodactyla</taxon>
        <taxon>Tylopoda</taxon>
        <taxon>Camelidae</taxon>
        <taxon>Camelus</taxon>
    </lineage>
</organism>
<accession>A0A5N4D9B0</accession>
<dbReference type="Gene3D" id="1.10.8.60">
    <property type="match status" value="1"/>
</dbReference>
<dbReference type="FunFam" id="1.10.8.60:FF:000025">
    <property type="entry name" value="Katanin p60 ATPase-containing subunit A1"/>
    <property type="match status" value="1"/>
</dbReference>
<dbReference type="GO" id="GO:0005524">
    <property type="term" value="F:ATP binding"/>
    <property type="evidence" value="ECO:0007669"/>
    <property type="project" value="UniProtKB-KW"/>
</dbReference>
<reference evidence="7 8" key="1">
    <citation type="journal article" date="2019" name="Mol. Ecol. Resour.">
        <title>Improving Illumina assemblies with Hi-C and long reads: an example with the North African dromedary.</title>
        <authorList>
            <person name="Elbers J.P."/>
            <person name="Rogers M.F."/>
            <person name="Perelman P.L."/>
            <person name="Proskuryakova A.A."/>
            <person name="Serdyukova N.A."/>
            <person name="Johnson W.E."/>
            <person name="Horin P."/>
            <person name="Corander J."/>
            <person name="Murphy D."/>
            <person name="Burger P.A."/>
        </authorList>
    </citation>
    <scope>NUCLEOTIDE SEQUENCE [LARGE SCALE GENOMIC DNA]</scope>
    <source>
        <strain evidence="7">Drom800</strain>
        <tissue evidence="7">Blood</tissue>
    </source>
</reference>
<evidence type="ECO:0000313" key="8">
    <source>
        <dbReference type="Proteomes" id="UP000299084"/>
    </source>
</evidence>
<dbReference type="Gene3D" id="3.40.50.300">
    <property type="entry name" value="P-loop containing nucleotide triphosphate hydrolases"/>
    <property type="match status" value="1"/>
</dbReference>
<evidence type="ECO:0000256" key="3">
    <source>
        <dbReference type="ARBA" id="ARBA00022741"/>
    </source>
</evidence>
<dbReference type="PANTHER" id="PTHR23074">
    <property type="entry name" value="AAA DOMAIN-CONTAINING"/>
    <property type="match status" value="1"/>
</dbReference>